<dbReference type="Proteomes" id="UP000059574">
    <property type="component" value="Chromosome"/>
</dbReference>
<protein>
    <submittedName>
        <fullName evidence="1">Uncharacterized protein</fullName>
    </submittedName>
</protein>
<organism evidence="1 2">
    <name type="scientific">Arthrobacter alpinus</name>
    <dbReference type="NCBI Taxonomy" id="656366"/>
    <lineage>
        <taxon>Bacteria</taxon>
        <taxon>Bacillati</taxon>
        <taxon>Actinomycetota</taxon>
        <taxon>Actinomycetes</taxon>
        <taxon>Micrococcales</taxon>
        <taxon>Micrococcaceae</taxon>
        <taxon>Arthrobacter</taxon>
    </lineage>
</organism>
<reference evidence="2" key="1">
    <citation type="submission" date="2015-11" db="EMBL/GenBank/DDBJ databases">
        <authorList>
            <person name="Kumar R."/>
            <person name="Singh D."/>
            <person name="Swarnkar M.K."/>
            <person name="Singh A.K."/>
            <person name="Kumar S."/>
        </authorList>
    </citation>
    <scope>NUCLEOTIDE SEQUENCE [LARGE SCALE GENOMIC DNA]</scope>
    <source>
        <strain evidence="2">ERGS4:06</strain>
    </source>
</reference>
<name>A0A0S2LYW2_9MICC</name>
<sequence length="108" mass="11917">MDLPNRPASSLMAVRGFIGTGDGMSLVMKGRPSCAIGVRCSWRVLVWPAKHQLPLRKMEFGGFLVGEWNLNCLNVKGNCLRIVVPAGPNLDHFREPNCERNEHFIAGG</sequence>
<evidence type="ECO:0000313" key="2">
    <source>
        <dbReference type="Proteomes" id="UP000059574"/>
    </source>
</evidence>
<dbReference type="AlphaFoldDB" id="A0A0S2LYW2"/>
<gene>
    <name evidence="1" type="ORF">AS189_09255</name>
</gene>
<accession>A0A0S2LYW2</accession>
<proteinExistence type="predicted"/>
<dbReference type="EMBL" id="CP013200">
    <property type="protein sequence ID" value="ALO66642.1"/>
    <property type="molecule type" value="Genomic_DNA"/>
</dbReference>
<reference evidence="1 2" key="2">
    <citation type="journal article" date="2016" name="J. Biotechnol.">
        <title>Complete genome sequence of Arthrobacter alpinus ERGS4:06, a yellow pigmented bacterium tolerant to cold and radiations isolated from Sikkim Himalaya.</title>
        <authorList>
            <person name="Kumar R."/>
            <person name="Singh D."/>
            <person name="Swarnkar M.K."/>
            <person name="Singh A.K."/>
            <person name="Kumar S."/>
        </authorList>
    </citation>
    <scope>NUCLEOTIDE SEQUENCE [LARGE SCALE GENOMIC DNA]</scope>
    <source>
        <strain evidence="1 2">ERGS4:06</strain>
    </source>
</reference>
<evidence type="ECO:0000313" key="1">
    <source>
        <dbReference type="EMBL" id="ALO66642.1"/>
    </source>
</evidence>